<dbReference type="Gene3D" id="3.40.50.880">
    <property type="match status" value="1"/>
</dbReference>
<keyword evidence="2" id="KW-0732">Signal</keyword>
<protein>
    <submittedName>
        <fullName evidence="4">DJ-1 domain, InhA-type</fullName>
    </submittedName>
</protein>
<sequence>MPPSPSTLLHIGILLLETTQLLDLSAIDLLYMTTPEYLTTCTPPLPQSLISMSRPCKMHYITANAANPTHTTSQLSIQPTSSLTSPAVAPGTLDLVLIPGPSPKTMPPANEYLDFVRAHFEAGVLVLAVCTAAFVVGYAGVADGRRVTAPRLLVPEMRRMFPGADWDERVRVVRDGNLWTCGGITNGHDLVIAYLRDHYPALLVNTILAAADITPRPVAYATSATEDTDTVYVVWRVIKAFSKAVVWFFSKK</sequence>
<keyword evidence="1" id="KW-1133">Transmembrane helix</keyword>
<dbReference type="OrthoDB" id="543156at2759"/>
<dbReference type="SUPFAM" id="SSF52317">
    <property type="entry name" value="Class I glutamine amidotransferase-like"/>
    <property type="match status" value="1"/>
</dbReference>
<organism evidence="4 5">
    <name type="scientific">Penicillium roqueforti (strain FM164)</name>
    <dbReference type="NCBI Taxonomy" id="1365484"/>
    <lineage>
        <taxon>Eukaryota</taxon>
        <taxon>Fungi</taxon>
        <taxon>Dikarya</taxon>
        <taxon>Ascomycota</taxon>
        <taxon>Pezizomycotina</taxon>
        <taxon>Eurotiomycetes</taxon>
        <taxon>Eurotiomycetidae</taxon>
        <taxon>Eurotiales</taxon>
        <taxon>Aspergillaceae</taxon>
        <taxon>Penicillium</taxon>
    </lineage>
</organism>
<dbReference type="InterPro" id="IPR052158">
    <property type="entry name" value="INH-QAR"/>
</dbReference>
<feature type="signal peptide" evidence="2">
    <location>
        <begin position="1"/>
        <end position="21"/>
    </location>
</feature>
<feature type="chain" id="PRO_5004879389" evidence="2">
    <location>
        <begin position="22"/>
        <end position="252"/>
    </location>
</feature>
<proteinExistence type="predicted"/>
<dbReference type="Pfam" id="PF01965">
    <property type="entry name" value="DJ-1_PfpI"/>
    <property type="match status" value="1"/>
</dbReference>
<keyword evidence="1" id="KW-0812">Transmembrane</keyword>
<dbReference type="PANTHER" id="PTHR43130">
    <property type="entry name" value="ARAC-FAMILY TRANSCRIPTIONAL REGULATOR"/>
    <property type="match status" value="1"/>
</dbReference>
<dbReference type="PANTHER" id="PTHR43130:SF7">
    <property type="entry name" value="DJ-1_PFPI DOMAIN-CONTAINING PROTEIN"/>
    <property type="match status" value="1"/>
</dbReference>
<evidence type="ECO:0000313" key="5">
    <source>
        <dbReference type="Proteomes" id="UP000030686"/>
    </source>
</evidence>
<evidence type="ECO:0000256" key="2">
    <source>
        <dbReference type="SAM" id="SignalP"/>
    </source>
</evidence>
<evidence type="ECO:0000259" key="3">
    <source>
        <dbReference type="Pfam" id="PF01965"/>
    </source>
</evidence>
<feature type="transmembrane region" description="Helical" evidence="1">
    <location>
        <begin position="122"/>
        <end position="141"/>
    </location>
</feature>
<name>W6Q6E2_PENRF</name>
<gene>
    <name evidence="4" type="ORF">PROQFM164_S02g002051</name>
</gene>
<dbReference type="InterPro" id="IPR029062">
    <property type="entry name" value="Class_I_gatase-like"/>
</dbReference>
<evidence type="ECO:0000313" key="4">
    <source>
        <dbReference type="EMBL" id="CDM31900.1"/>
    </source>
</evidence>
<keyword evidence="1" id="KW-0472">Membrane</keyword>
<dbReference type="STRING" id="1365484.W6Q6E2"/>
<evidence type="ECO:0000256" key="1">
    <source>
        <dbReference type="SAM" id="Phobius"/>
    </source>
</evidence>
<accession>W6Q6E2</accession>
<reference evidence="4" key="1">
    <citation type="journal article" date="2014" name="Nat. Commun.">
        <title>Multiple recent horizontal transfers of a large genomic region in cheese making fungi.</title>
        <authorList>
            <person name="Cheeseman K."/>
            <person name="Ropars J."/>
            <person name="Renault P."/>
            <person name="Dupont J."/>
            <person name="Gouzy J."/>
            <person name="Branca A."/>
            <person name="Abraham A.L."/>
            <person name="Ceppi M."/>
            <person name="Conseiller E."/>
            <person name="Debuchy R."/>
            <person name="Malagnac F."/>
            <person name="Goarin A."/>
            <person name="Silar P."/>
            <person name="Lacoste S."/>
            <person name="Sallet E."/>
            <person name="Bensimon A."/>
            <person name="Giraud T."/>
            <person name="Brygoo Y."/>
        </authorList>
    </citation>
    <scope>NUCLEOTIDE SEQUENCE [LARGE SCALE GENOMIC DNA]</scope>
    <source>
        <strain evidence="4">FM164</strain>
    </source>
</reference>
<dbReference type="Proteomes" id="UP000030686">
    <property type="component" value="Unassembled WGS sequence"/>
</dbReference>
<dbReference type="AlphaFoldDB" id="W6Q6E2"/>
<dbReference type="EMBL" id="HG792016">
    <property type="protein sequence ID" value="CDM31900.1"/>
    <property type="molecule type" value="Genomic_DNA"/>
</dbReference>
<keyword evidence="5" id="KW-1185">Reference proteome</keyword>
<feature type="domain" description="DJ-1/PfpI" evidence="3">
    <location>
        <begin position="56"/>
        <end position="194"/>
    </location>
</feature>
<dbReference type="OMA" id="YRWIQDG"/>
<dbReference type="InterPro" id="IPR002818">
    <property type="entry name" value="DJ-1/PfpI"/>
</dbReference>